<dbReference type="EMBL" id="NDYC01000004">
    <property type="protein sequence ID" value="OXZ29122.1"/>
    <property type="molecule type" value="Genomic_DNA"/>
</dbReference>
<sequence length="61" mass="7128">MDTLKTYTVKDASKLLGISEQGLRLALQQKLFSEFGVAVKHKDEYSYYINRKRLQKYLEGN</sequence>
<gene>
    <name evidence="1" type="ORF">B9N49_00430</name>
</gene>
<evidence type="ECO:0000313" key="1">
    <source>
        <dbReference type="EMBL" id="OXZ29122.1"/>
    </source>
</evidence>
<proteinExistence type="predicted"/>
<evidence type="ECO:0000313" key="2">
    <source>
        <dbReference type="Proteomes" id="UP000215413"/>
    </source>
</evidence>
<protein>
    <submittedName>
        <fullName evidence="1">Uncharacterized protein</fullName>
    </submittedName>
</protein>
<dbReference type="AlphaFoldDB" id="A0A233V9R4"/>
<dbReference type="Proteomes" id="UP000215413">
    <property type="component" value="Unassembled WGS sequence"/>
</dbReference>
<reference evidence="2" key="1">
    <citation type="submission" date="2017-04" db="EMBL/GenBank/DDBJ databases">
        <title>Finegoldia magna isolated from orthopedic joint implant-associated infections.</title>
        <authorList>
            <person name="Bjorklund S."/>
            <person name="Bruggemann H."/>
            <person name="Jensen A."/>
            <person name="Hellmark B."/>
            <person name="Soderquist B."/>
        </authorList>
    </citation>
    <scope>NUCLEOTIDE SEQUENCE [LARGE SCALE GENOMIC DNA]</scope>
    <source>
        <strain evidence="2">CCUG 54800</strain>
    </source>
</reference>
<comment type="caution">
    <text evidence="1">The sequence shown here is derived from an EMBL/GenBank/DDBJ whole genome shotgun (WGS) entry which is preliminary data.</text>
</comment>
<name>A0A233V9R4_FINMA</name>
<organism evidence="1 2">
    <name type="scientific">Finegoldia magna</name>
    <name type="common">Peptostreptococcus magnus</name>
    <dbReference type="NCBI Taxonomy" id="1260"/>
    <lineage>
        <taxon>Bacteria</taxon>
        <taxon>Bacillati</taxon>
        <taxon>Bacillota</taxon>
        <taxon>Tissierellia</taxon>
        <taxon>Tissierellales</taxon>
        <taxon>Peptoniphilaceae</taxon>
        <taxon>Finegoldia</taxon>
    </lineage>
</organism>
<accession>A0A233V9R4</accession>
<dbReference type="RefSeq" id="WP_094205066.1">
    <property type="nucleotide sequence ID" value="NZ_NDYC01000004.1"/>
</dbReference>